<dbReference type="GO" id="GO:0005524">
    <property type="term" value="F:ATP binding"/>
    <property type="evidence" value="ECO:0007669"/>
    <property type="project" value="UniProtKB-KW"/>
</dbReference>
<dbReference type="PANTHER" id="PTHR43776">
    <property type="entry name" value="TRANSPORT ATP-BINDING PROTEIN"/>
    <property type="match status" value="1"/>
</dbReference>
<evidence type="ECO:0000256" key="7">
    <source>
        <dbReference type="ARBA" id="ARBA00022840"/>
    </source>
</evidence>
<dbReference type="Pfam" id="PF08352">
    <property type="entry name" value="oligo_HPY"/>
    <property type="match status" value="1"/>
</dbReference>
<evidence type="ECO:0000256" key="5">
    <source>
        <dbReference type="ARBA" id="ARBA00022519"/>
    </source>
</evidence>
<comment type="similarity">
    <text evidence="2">Belongs to the ABC transporter superfamily.</text>
</comment>
<dbReference type="GO" id="GO:0016887">
    <property type="term" value="F:ATP hydrolysis activity"/>
    <property type="evidence" value="ECO:0007669"/>
    <property type="project" value="InterPro"/>
</dbReference>
<comment type="caution">
    <text evidence="14">The sequence shown here is derived from an EMBL/GenBank/DDBJ whole genome shotgun (WGS) entry which is preliminary data.</text>
</comment>
<evidence type="ECO:0000256" key="2">
    <source>
        <dbReference type="ARBA" id="ARBA00005417"/>
    </source>
</evidence>
<keyword evidence="3" id="KW-0813">Transport</keyword>
<dbReference type="CDD" id="cd03257">
    <property type="entry name" value="ABC_NikE_OppD_transporters"/>
    <property type="match status" value="1"/>
</dbReference>
<sequence length="368" mass="40325">MPILGRPVSDPFTGFHPTFLVGTGHRLSLPSNLCGQIATGAAFMTVSLLQVQDLVKSFPSRHGTHPVRAVDGVSFTLSRGETLGLVGESGCGKSTLARLVLKLMPVSDGSISVEGHDVTSMPDSIFRDWRKRIQMIFQDPYSTLNPRHSLRRIFQEVFETHCIPTPEGIENRIMKLLADVGLGEVDLSKLPHEFSGGQLQRIGIAKTLALDPDLIVADEPTSALDPSIQAQILNLMLKIRRERGVAFLLISHDLEVVGHLADRIAVMYLGRIVEEGPASEILTSPAHPYTMALLSASPTLADIRMGRDQRIRLQGDPPNPANVPDGCRFHPRCQHAMDICRRQDPQFTSIAEGRRCACHFWAEGGKAA</sequence>
<name>C0GB61_9HYPH</name>
<evidence type="ECO:0000256" key="3">
    <source>
        <dbReference type="ARBA" id="ARBA00022448"/>
    </source>
</evidence>
<dbReference type="GO" id="GO:0055085">
    <property type="term" value="P:transmembrane transport"/>
    <property type="evidence" value="ECO:0007669"/>
    <property type="project" value="UniProtKB-ARBA"/>
</dbReference>
<evidence type="ECO:0000313" key="14">
    <source>
        <dbReference type="EMBL" id="EEH13079.1"/>
    </source>
</evidence>
<reference evidence="14 15" key="1">
    <citation type="submission" date="2009-03" db="EMBL/GenBank/DDBJ databases">
        <authorList>
            <person name="Setubal J.C."/>
            <person name="Boyle S."/>
            <person name="Crasta O.R."/>
            <person name="Gillespie J.J."/>
            <person name="Kenyon R.W."/>
            <person name="Lu J."/>
            <person name="Mane S."/>
            <person name="Nagrani S."/>
            <person name="Shallom J.M."/>
            <person name="Shallom S."/>
            <person name="Shukla M."/>
            <person name="Snyder E.E."/>
            <person name="Sobral B.W."/>
            <person name="Wattam A.R."/>
            <person name="Will R."/>
            <person name="Williams K."/>
            <person name="Yoo H."/>
            <person name="Bruce D.H."/>
            <person name="Detter C."/>
            <person name="Munk C."/>
            <person name="Brettin T.S."/>
            <person name="Ficht T."/>
        </authorList>
    </citation>
    <scope>NUCLEOTIDE SEQUENCE [LARGE SCALE GENOMIC DNA]</scope>
    <source>
        <strain evidence="14 15">Cudo</strain>
    </source>
</reference>
<dbReference type="SUPFAM" id="SSF52540">
    <property type="entry name" value="P-loop containing nucleoside triphosphate hydrolases"/>
    <property type="match status" value="1"/>
</dbReference>
<dbReference type="GO" id="GO:0005886">
    <property type="term" value="C:plasma membrane"/>
    <property type="evidence" value="ECO:0007669"/>
    <property type="project" value="UniProtKB-SubCell"/>
</dbReference>
<keyword evidence="6" id="KW-0547">Nucleotide-binding</keyword>
<dbReference type="InterPro" id="IPR003593">
    <property type="entry name" value="AAA+_ATPase"/>
</dbReference>
<comment type="subcellular location">
    <subcellularLocation>
        <location evidence="1">Cell inner membrane</location>
        <topology evidence="1">Peripheral membrane protein</topology>
    </subcellularLocation>
</comment>
<evidence type="ECO:0000259" key="13">
    <source>
        <dbReference type="PROSITE" id="PS50893"/>
    </source>
</evidence>
<feature type="domain" description="ABC transporter" evidence="13">
    <location>
        <begin position="49"/>
        <end position="294"/>
    </location>
</feature>
<dbReference type="PROSITE" id="PS00211">
    <property type="entry name" value="ABC_TRANSPORTER_1"/>
    <property type="match status" value="1"/>
</dbReference>
<dbReference type="PROSITE" id="PS50893">
    <property type="entry name" value="ABC_TRANSPORTER_2"/>
    <property type="match status" value="1"/>
</dbReference>
<keyword evidence="5" id="KW-0997">Cell inner membrane</keyword>
<dbReference type="SMART" id="SM00382">
    <property type="entry name" value="AAA"/>
    <property type="match status" value="1"/>
</dbReference>
<proteinExistence type="inferred from homology"/>
<dbReference type="FunFam" id="3.40.50.300:FF:000016">
    <property type="entry name" value="Oligopeptide ABC transporter ATP-binding component"/>
    <property type="match status" value="1"/>
</dbReference>
<dbReference type="Pfam" id="PF00005">
    <property type="entry name" value="ABC_tran"/>
    <property type="match status" value="1"/>
</dbReference>
<dbReference type="InterPro" id="IPR017871">
    <property type="entry name" value="ABC_transporter-like_CS"/>
</dbReference>
<dbReference type="InterPro" id="IPR003439">
    <property type="entry name" value="ABC_transporter-like_ATP-bd"/>
</dbReference>
<evidence type="ECO:0000256" key="9">
    <source>
        <dbReference type="ARBA" id="ARBA00022927"/>
    </source>
</evidence>
<dbReference type="InterPro" id="IPR050319">
    <property type="entry name" value="ABC_transp_ATP-bind"/>
</dbReference>
<evidence type="ECO:0000256" key="11">
    <source>
        <dbReference type="ARBA" id="ARBA00023136"/>
    </source>
</evidence>
<organism evidence="14 15">
    <name type="scientific">Brucella ceti str. Cudo</name>
    <dbReference type="NCBI Taxonomy" id="595497"/>
    <lineage>
        <taxon>Bacteria</taxon>
        <taxon>Pseudomonadati</taxon>
        <taxon>Pseudomonadota</taxon>
        <taxon>Alphaproteobacteria</taxon>
        <taxon>Hyphomicrobiales</taxon>
        <taxon>Brucellaceae</taxon>
        <taxon>Brucella/Ochrobactrum group</taxon>
        <taxon>Brucella</taxon>
    </lineage>
</organism>
<evidence type="ECO:0000256" key="4">
    <source>
        <dbReference type="ARBA" id="ARBA00022475"/>
    </source>
</evidence>
<keyword evidence="4" id="KW-1003">Cell membrane</keyword>
<keyword evidence="8" id="KW-0571">Peptide transport</keyword>
<protein>
    <submittedName>
        <fullName evidence="14">ABC transporter related protein</fullName>
    </submittedName>
</protein>
<dbReference type="NCBIfam" id="TIGR01727">
    <property type="entry name" value="oligo_HPY"/>
    <property type="match status" value="1"/>
</dbReference>
<evidence type="ECO:0000256" key="8">
    <source>
        <dbReference type="ARBA" id="ARBA00022856"/>
    </source>
</evidence>
<dbReference type="EMBL" id="ACJD01000007">
    <property type="protein sequence ID" value="EEH13079.1"/>
    <property type="molecule type" value="Genomic_DNA"/>
</dbReference>
<evidence type="ECO:0000256" key="10">
    <source>
        <dbReference type="ARBA" id="ARBA00022967"/>
    </source>
</evidence>
<dbReference type="InterPro" id="IPR027417">
    <property type="entry name" value="P-loop_NTPase"/>
</dbReference>
<keyword evidence="7" id="KW-0067">ATP-binding</keyword>
<dbReference type="Gene3D" id="3.40.50.300">
    <property type="entry name" value="P-loop containing nucleotide triphosphate hydrolases"/>
    <property type="match status" value="1"/>
</dbReference>
<dbReference type="Proteomes" id="UP000003678">
    <property type="component" value="Unassembled WGS sequence"/>
</dbReference>
<evidence type="ECO:0000256" key="6">
    <source>
        <dbReference type="ARBA" id="ARBA00022741"/>
    </source>
</evidence>
<dbReference type="InterPro" id="IPR013563">
    <property type="entry name" value="Oligopep_ABC_C"/>
</dbReference>
<accession>C0GB61</accession>
<evidence type="ECO:0000256" key="1">
    <source>
        <dbReference type="ARBA" id="ARBA00004417"/>
    </source>
</evidence>
<dbReference type="AlphaFoldDB" id="C0GB61"/>
<gene>
    <name evidence="14" type="ORF">BCETI_7000553</name>
</gene>
<evidence type="ECO:0000256" key="12">
    <source>
        <dbReference type="ARBA" id="ARBA00025070"/>
    </source>
</evidence>
<dbReference type="GO" id="GO:0015833">
    <property type="term" value="P:peptide transport"/>
    <property type="evidence" value="ECO:0007669"/>
    <property type="project" value="UniProtKB-KW"/>
</dbReference>
<dbReference type="GO" id="GO:0015031">
    <property type="term" value="P:protein transport"/>
    <property type="evidence" value="ECO:0007669"/>
    <property type="project" value="UniProtKB-KW"/>
</dbReference>
<keyword evidence="9" id="KW-0653">Protein transport</keyword>
<comment type="function">
    <text evidence="12">Probably part of an ABC transporter complex that could be involved in peptide import. Probably responsible for energy coupling to the transport system.</text>
</comment>
<keyword evidence="10" id="KW-1278">Translocase</keyword>
<keyword evidence="11" id="KW-0472">Membrane</keyword>
<evidence type="ECO:0000313" key="15">
    <source>
        <dbReference type="Proteomes" id="UP000003678"/>
    </source>
</evidence>